<protein>
    <submittedName>
        <fullName evidence="2">Uncharacterized protein</fullName>
    </submittedName>
</protein>
<dbReference type="AlphaFoldDB" id="A0A9P5X134"/>
<feature type="compositionally biased region" description="Basic and acidic residues" evidence="1">
    <location>
        <begin position="1"/>
        <end position="10"/>
    </location>
</feature>
<evidence type="ECO:0000313" key="2">
    <source>
        <dbReference type="EMBL" id="KAF9442337.1"/>
    </source>
</evidence>
<gene>
    <name evidence="2" type="ORF">P691DRAFT_811013</name>
</gene>
<comment type="caution">
    <text evidence="2">The sequence shown here is derived from an EMBL/GenBank/DDBJ whole genome shotgun (WGS) entry which is preliminary data.</text>
</comment>
<dbReference type="EMBL" id="MU151651">
    <property type="protein sequence ID" value="KAF9442337.1"/>
    <property type="molecule type" value="Genomic_DNA"/>
</dbReference>
<evidence type="ECO:0000313" key="3">
    <source>
        <dbReference type="Proteomes" id="UP000807342"/>
    </source>
</evidence>
<keyword evidence="3" id="KW-1185">Reference proteome</keyword>
<name>A0A9P5X134_9AGAR</name>
<accession>A0A9P5X134</accession>
<sequence>MPHDCLDRMPDPVPFPSTPSVSGTQLSRLTGKNNTLQLGVRDPEFGHGEMKWRRGGPGELDARQLHHVQVRGETLGAKATCMTRGR</sequence>
<feature type="region of interest" description="Disordered" evidence="1">
    <location>
        <begin position="1"/>
        <end position="47"/>
    </location>
</feature>
<feature type="compositionally biased region" description="Polar residues" evidence="1">
    <location>
        <begin position="18"/>
        <end position="37"/>
    </location>
</feature>
<proteinExistence type="predicted"/>
<reference evidence="2" key="1">
    <citation type="submission" date="2020-11" db="EMBL/GenBank/DDBJ databases">
        <authorList>
            <consortium name="DOE Joint Genome Institute"/>
            <person name="Ahrendt S."/>
            <person name="Riley R."/>
            <person name="Andreopoulos W."/>
            <person name="Labutti K."/>
            <person name="Pangilinan J."/>
            <person name="Ruiz-Duenas F.J."/>
            <person name="Barrasa J.M."/>
            <person name="Sanchez-Garcia M."/>
            <person name="Camarero S."/>
            <person name="Miyauchi S."/>
            <person name="Serrano A."/>
            <person name="Linde D."/>
            <person name="Babiker R."/>
            <person name="Drula E."/>
            <person name="Ayuso-Fernandez I."/>
            <person name="Pacheco R."/>
            <person name="Padilla G."/>
            <person name="Ferreira P."/>
            <person name="Barriuso J."/>
            <person name="Kellner H."/>
            <person name="Castanera R."/>
            <person name="Alfaro M."/>
            <person name="Ramirez L."/>
            <person name="Pisabarro A.G."/>
            <person name="Kuo A."/>
            <person name="Tritt A."/>
            <person name="Lipzen A."/>
            <person name="He G."/>
            <person name="Yan M."/>
            <person name="Ng V."/>
            <person name="Cullen D."/>
            <person name="Martin F."/>
            <person name="Rosso M.-N."/>
            <person name="Henrissat B."/>
            <person name="Hibbett D."/>
            <person name="Martinez A.T."/>
            <person name="Grigoriev I.V."/>
        </authorList>
    </citation>
    <scope>NUCLEOTIDE SEQUENCE</scope>
    <source>
        <strain evidence="2">MF-IS2</strain>
    </source>
</reference>
<evidence type="ECO:0000256" key="1">
    <source>
        <dbReference type="SAM" id="MobiDB-lite"/>
    </source>
</evidence>
<dbReference type="Proteomes" id="UP000807342">
    <property type="component" value="Unassembled WGS sequence"/>
</dbReference>
<organism evidence="2 3">
    <name type="scientific">Macrolepiota fuliginosa MF-IS2</name>
    <dbReference type="NCBI Taxonomy" id="1400762"/>
    <lineage>
        <taxon>Eukaryota</taxon>
        <taxon>Fungi</taxon>
        <taxon>Dikarya</taxon>
        <taxon>Basidiomycota</taxon>
        <taxon>Agaricomycotina</taxon>
        <taxon>Agaricomycetes</taxon>
        <taxon>Agaricomycetidae</taxon>
        <taxon>Agaricales</taxon>
        <taxon>Agaricineae</taxon>
        <taxon>Agaricaceae</taxon>
        <taxon>Macrolepiota</taxon>
    </lineage>
</organism>